<keyword evidence="9" id="KW-0539">Nucleus</keyword>
<dbReference type="OrthoDB" id="8300205at2759"/>
<feature type="domain" description="C2H2-type" evidence="12">
    <location>
        <begin position="524"/>
        <end position="551"/>
    </location>
</feature>
<dbReference type="FunFam" id="3.30.160.60:FF:001228">
    <property type="entry name" value="Zinc finger protein 236"/>
    <property type="match status" value="1"/>
</dbReference>
<dbReference type="EMBL" id="HAAD01006006">
    <property type="protein sequence ID" value="CDG72238.1"/>
    <property type="molecule type" value="mRNA"/>
</dbReference>
<evidence type="ECO:0000256" key="10">
    <source>
        <dbReference type="PROSITE-ProRule" id="PRU00042"/>
    </source>
</evidence>
<dbReference type="FunFam" id="3.30.160.60:FF:000100">
    <property type="entry name" value="Zinc finger 45-like"/>
    <property type="match status" value="1"/>
</dbReference>
<dbReference type="Pfam" id="PF00096">
    <property type="entry name" value="zf-C2H2"/>
    <property type="match status" value="14"/>
</dbReference>
<dbReference type="PROSITE" id="PS50157">
    <property type="entry name" value="ZINC_FINGER_C2H2_2"/>
    <property type="match status" value="23"/>
</dbReference>
<comment type="subcellular location">
    <subcellularLocation>
        <location evidence="1">Nucleus</location>
    </subcellularLocation>
</comment>
<evidence type="ECO:0000256" key="5">
    <source>
        <dbReference type="ARBA" id="ARBA00022833"/>
    </source>
</evidence>
<reference evidence="13" key="1">
    <citation type="journal article" date="2013" name="Genome Biol. Evol.">
        <title>Punctuated emergences of genetic and phenotypic innovations in eumetazoan, bilaterian, euteleostome, and hominidae ancestors.</title>
        <authorList>
            <person name="Wenger Y."/>
            <person name="Galliot B."/>
        </authorList>
    </citation>
    <scope>NUCLEOTIDE SEQUENCE</scope>
    <source>
        <tissue evidence="13">Whole animals</tissue>
    </source>
</reference>
<keyword evidence="7" id="KW-0238">DNA-binding</keyword>
<keyword evidence="8" id="KW-0804">Transcription</keyword>
<feature type="domain" description="C2H2-type" evidence="12">
    <location>
        <begin position="989"/>
        <end position="1016"/>
    </location>
</feature>
<evidence type="ECO:0000256" key="8">
    <source>
        <dbReference type="ARBA" id="ARBA00023163"/>
    </source>
</evidence>
<feature type="domain" description="C2H2-type" evidence="12">
    <location>
        <begin position="1101"/>
        <end position="1128"/>
    </location>
</feature>
<gene>
    <name evidence="13" type="primary">ZNF729</name>
</gene>
<dbReference type="PANTHER" id="PTHR24384:SF189">
    <property type="entry name" value="C2H2-TYPE DOMAIN-CONTAINING PROTEIN-RELATED"/>
    <property type="match status" value="1"/>
</dbReference>
<feature type="domain" description="C2H2-type" evidence="12">
    <location>
        <begin position="1241"/>
        <end position="1263"/>
    </location>
</feature>
<proteinExistence type="evidence at transcript level"/>
<dbReference type="GO" id="GO:0008270">
    <property type="term" value="F:zinc ion binding"/>
    <property type="evidence" value="ECO:0007669"/>
    <property type="project" value="UniProtKB-KW"/>
</dbReference>
<sequence length="1441" mass="167588">MTVKKDLENKFLAFKMIKNKFSIRKILQLKVENEMRFFEVEWEKTWENEEYIRQIAPDLLDEFLSKENSYNVKYKNDTTPNETSDTTASFTCNESVSKPRRIGGIQAVISRLKMSQCLEQKPAIYTTTKDEQCNDQVVKRIDKENINKSPNQIHDPDRSKCLIVENNSTEGYTHQQYSKTHESYSNLIPANNNSKFSSFKSHHSPLSRENSLNRNTSSHGYNQLSVENTKLSFDNSGVLFKCSICSEILYEDVKYRQHMYMHEQVSLLKKDPPKLLKPGTFECKFCNMIFDGKDKLKMHYNENHEKEFVNTQPTDQLYSCSQCHQSFLILSALQKHFEMHPLHAAQASENIKVQNSDEKVAKIKEEIELEDYSDQQTCNTSLLYLSSQNQKVLENKNFVNKSPSMATMTALDFQPVNEALMLKKGECRLIDNLDEKKFFRCNLCDEMFETESDRAQHSLIHVDRSNSLDCHVCGKQFRHRTNLTTHLIVHSGVKPHQCAVCFRRFTQKVNLQRHMHIHEGSRPYRCSMCSKSFTQKANLQRHILSHTEQNKDDFVQASRDILSESDFIDESNDFIDDGVEKNTFLSSTKEFSDVSNNNENLISFDRQEFRCDICEKTFAQKANLHKHLLIHSGSKPFQCYVCGKAFRQRSSLQKHYTIHTNGSSSFMCQTCNRMFGSRTNLQRHMLVHVTSTTECYICYQKCTTSDNLERHFSEHIEEASLAMSLPQKYFEKSSGETFYCVDCGINFDNPIVYNQHLQCHQREFSDESRINNRLHDGASPLQCEVCGVIFMSSTKLKEHIETNHTLSKNSFDPNSKFNVSSVQSSKLLELNKSLVPKLKDEQISTPIEFVSRHDNRLENHKEKKTTRVSRCPLCKQLFLSKTHMKEHYATVHSGENLDLHKKSKNVNQIQSQSFSISPKQFETDTLQLNTSSAFSIHKIETDEKDDGEVELITEDEEQMIKDNQEFIKDNILGGSHEYESKGRYERGNYSCKICNRTLTYKYSLEKHMLIHTGIYPYKCHLCSKRFNHKPNLDKHLIVHSGEKPHVCHLCHRAFSQRSNLQRHQLTHTQNRDFVCEICGKRFNHMASLKTHSLIHTGAKPFSCYICTKRFNQKGNLKRHVQTHKTGKRNRLSNESKNNEVDFNEENLSYYNGENSENSEDELNSHYNPIKKEDYMSTEEPLPTMLDDLSQSNSITSERSEQQKTSVLEELNHDNDDILTIVPSDELSEFGKQKMKTKKESYHCDSCSKLFVSMASLESHKRAHHSLIVCDVCGKQFSQKANLLKHKLIHMNKKPFPCQTCHKAFRQKANLQRHEMIHNKERKSLTCELCQKSFRCLWSLKQHVKNHPERTSFSCTFCGETFEEKAQLLRHYIVHKGITVYSCCICLQKYQSKDNLLAHMTTHENVPLDIQQRIEEDEGQDLLTQDDIPVDIEPTFVAKMES</sequence>
<feature type="domain" description="C2H2-type" evidence="12">
    <location>
        <begin position="439"/>
        <end position="466"/>
    </location>
</feature>
<feature type="domain" description="C2H2-type" evidence="12">
    <location>
        <begin position="281"/>
        <end position="309"/>
    </location>
</feature>
<dbReference type="SMART" id="SM00355">
    <property type="entry name" value="ZnF_C2H2"/>
    <property type="match status" value="25"/>
</dbReference>
<feature type="domain" description="C2H2-type" evidence="12">
    <location>
        <begin position="318"/>
        <end position="348"/>
    </location>
</feature>
<dbReference type="PANTHER" id="PTHR24384">
    <property type="entry name" value="FINGER PUTATIVE TRANSCRIPTION FACTOR FAMILY-RELATED"/>
    <property type="match status" value="1"/>
</dbReference>
<feature type="domain" description="C2H2-type" evidence="12">
    <location>
        <begin position="666"/>
        <end position="693"/>
    </location>
</feature>
<accession>T2MJ02</accession>
<keyword evidence="2" id="KW-0479">Metal-binding</keyword>
<keyword evidence="5" id="KW-0862">Zinc</keyword>
<dbReference type="InterPro" id="IPR050752">
    <property type="entry name" value="C2H2-ZF_domain"/>
</dbReference>
<dbReference type="KEGG" id="hmg:100213106"/>
<evidence type="ECO:0000256" key="11">
    <source>
        <dbReference type="SAM" id="MobiDB-lite"/>
    </source>
</evidence>
<feature type="domain" description="C2H2-type" evidence="12">
    <location>
        <begin position="468"/>
        <end position="495"/>
    </location>
</feature>
<dbReference type="SUPFAM" id="SSF57667">
    <property type="entry name" value="beta-beta-alpha zinc fingers"/>
    <property type="match status" value="13"/>
</dbReference>
<protein>
    <submittedName>
        <fullName evidence="13">Zinc finger protein 729</fullName>
    </submittedName>
</protein>
<dbReference type="Pfam" id="PF13912">
    <property type="entry name" value="zf-C2H2_6"/>
    <property type="match status" value="1"/>
</dbReference>
<feature type="domain" description="C2H2-type" evidence="12">
    <location>
        <begin position="637"/>
        <end position="664"/>
    </location>
</feature>
<evidence type="ECO:0000256" key="6">
    <source>
        <dbReference type="ARBA" id="ARBA00023015"/>
    </source>
</evidence>
<dbReference type="GO" id="GO:0000981">
    <property type="term" value="F:DNA-binding transcription factor activity, RNA polymerase II-specific"/>
    <property type="evidence" value="ECO:0007669"/>
    <property type="project" value="TreeGrafter"/>
</dbReference>
<evidence type="ECO:0000259" key="12">
    <source>
        <dbReference type="PROSITE" id="PS50157"/>
    </source>
</evidence>
<organism evidence="13">
    <name type="scientific">Hydra vulgaris</name>
    <name type="common">Hydra</name>
    <name type="synonym">Hydra attenuata</name>
    <dbReference type="NCBI Taxonomy" id="6087"/>
    <lineage>
        <taxon>Eukaryota</taxon>
        <taxon>Metazoa</taxon>
        <taxon>Cnidaria</taxon>
        <taxon>Hydrozoa</taxon>
        <taxon>Hydroidolina</taxon>
        <taxon>Anthoathecata</taxon>
        <taxon>Aplanulata</taxon>
        <taxon>Hydridae</taxon>
        <taxon>Hydra</taxon>
    </lineage>
</organism>
<dbReference type="InterPro" id="IPR036236">
    <property type="entry name" value="Znf_C2H2_sf"/>
</dbReference>
<evidence type="ECO:0000313" key="13">
    <source>
        <dbReference type="EMBL" id="CDG72238.1"/>
    </source>
</evidence>
<feature type="domain" description="C2H2-type" evidence="12">
    <location>
        <begin position="1017"/>
        <end position="1044"/>
    </location>
</feature>
<evidence type="ECO:0000256" key="2">
    <source>
        <dbReference type="ARBA" id="ARBA00022723"/>
    </source>
</evidence>
<dbReference type="FunFam" id="3.30.160.60:FF:000925">
    <property type="entry name" value="Zinc finger protein 668"/>
    <property type="match status" value="1"/>
</dbReference>
<feature type="domain" description="C2H2-type" evidence="12">
    <location>
        <begin position="781"/>
        <end position="809"/>
    </location>
</feature>
<feature type="domain" description="C2H2-type" evidence="12">
    <location>
        <begin position="1352"/>
        <end position="1376"/>
    </location>
</feature>
<dbReference type="InterPro" id="IPR013087">
    <property type="entry name" value="Znf_C2H2_type"/>
</dbReference>
<keyword evidence="3" id="KW-0677">Repeat</keyword>
<feature type="region of interest" description="Disordered" evidence="11">
    <location>
        <begin position="1116"/>
        <end position="1144"/>
    </location>
</feature>
<feature type="domain" description="C2H2-type" evidence="12">
    <location>
        <begin position="869"/>
        <end position="897"/>
    </location>
</feature>
<dbReference type="FunFam" id="3.30.160.60:FF:000130">
    <property type="entry name" value="Spalt-like transcription factor 4"/>
    <property type="match status" value="1"/>
</dbReference>
<feature type="domain" description="C2H2-type" evidence="12">
    <location>
        <begin position="1073"/>
        <end position="1100"/>
    </location>
</feature>
<feature type="domain" description="C2H2-type" evidence="12">
    <location>
        <begin position="609"/>
        <end position="636"/>
    </location>
</feature>
<evidence type="ECO:0000256" key="4">
    <source>
        <dbReference type="ARBA" id="ARBA00022771"/>
    </source>
</evidence>
<keyword evidence="4 10" id="KW-0863">Zinc-finger</keyword>
<dbReference type="FunFam" id="3.30.160.60:FF:000303">
    <property type="entry name" value="Zinc finger protein 41"/>
    <property type="match status" value="1"/>
</dbReference>
<dbReference type="GO" id="GO:0005634">
    <property type="term" value="C:nucleus"/>
    <property type="evidence" value="ECO:0007669"/>
    <property type="project" value="UniProtKB-SubCell"/>
</dbReference>
<keyword evidence="6" id="KW-0805">Transcription regulation</keyword>
<feature type="domain" description="C2H2-type" evidence="12">
    <location>
        <begin position="1267"/>
        <end position="1294"/>
    </location>
</feature>
<feature type="domain" description="C2H2-type" evidence="12">
    <location>
        <begin position="1045"/>
        <end position="1072"/>
    </location>
</feature>
<dbReference type="GO" id="GO:0000978">
    <property type="term" value="F:RNA polymerase II cis-regulatory region sequence-specific DNA binding"/>
    <property type="evidence" value="ECO:0007669"/>
    <property type="project" value="TreeGrafter"/>
</dbReference>
<dbReference type="Gene3D" id="3.30.160.60">
    <property type="entry name" value="Classic Zinc Finger"/>
    <property type="match status" value="16"/>
</dbReference>
<evidence type="ECO:0000256" key="9">
    <source>
        <dbReference type="ARBA" id="ARBA00023242"/>
    </source>
</evidence>
<dbReference type="FunFam" id="3.30.160.60:FF:001289">
    <property type="entry name" value="Zinc finger protein 574"/>
    <property type="match status" value="3"/>
</dbReference>
<feature type="compositionally biased region" description="Basic residues" evidence="11">
    <location>
        <begin position="1116"/>
        <end position="1130"/>
    </location>
</feature>
<feature type="domain" description="C2H2-type" evidence="12">
    <location>
        <begin position="1380"/>
        <end position="1402"/>
    </location>
</feature>
<feature type="domain" description="C2H2-type" evidence="12">
    <location>
        <begin position="496"/>
        <end position="523"/>
    </location>
</feature>
<name>T2MJ02_HYDVU</name>
<evidence type="ECO:0000256" key="7">
    <source>
        <dbReference type="ARBA" id="ARBA00023125"/>
    </source>
</evidence>
<evidence type="ECO:0000256" key="1">
    <source>
        <dbReference type="ARBA" id="ARBA00004123"/>
    </source>
</evidence>
<feature type="domain" description="C2H2-type" evidence="12">
    <location>
        <begin position="1324"/>
        <end position="1351"/>
    </location>
</feature>
<feature type="domain" description="C2H2-type" evidence="12">
    <location>
        <begin position="738"/>
        <end position="765"/>
    </location>
</feature>
<dbReference type="PROSITE" id="PS00028">
    <property type="entry name" value="ZINC_FINGER_C2H2_1"/>
    <property type="match status" value="24"/>
</dbReference>
<feature type="domain" description="C2H2-type" evidence="12">
    <location>
        <begin position="1295"/>
        <end position="1322"/>
    </location>
</feature>
<evidence type="ECO:0000256" key="3">
    <source>
        <dbReference type="ARBA" id="ARBA00022737"/>
    </source>
</evidence>